<dbReference type="HOGENOM" id="CLU_116173_0_0_4"/>
<dbReference type="AlphaFoldDB" id="A2SMW9"/>
<dbReference type="RefSeq" id="WP_011831523.1">
    <property type="nucleotide sequence ID" value="NC_008826.1"/>
</dbReference>
<proteinExistence type="predicted"/>
<dbReference type="eggNOG" id="COG0847">
    <property type="taxonomic scope" value="Bacteria"/>
</dbReference>
<evidence type="ECO:0000313" key="1">
    <source>
        <dbReference type="EMBL" id="ABM96908.1"/>
    </source>
</evidence>
<protein>
    <submittedName>
        <fullName evidence="1">Uncharacterized protein</fullName>
    </submittedName>
</protein>
<organism evidence="1 2">
    <name type="scientific">Methylibium petroleiphilum (strain ATCC BAA-1232 / LMG 22953 / PM1)</name>
    <dbReference type="NCBI Taxonomy" id="420662"/>
    <lineage>
        <taxon>Bacteria</taxon>
        <taxon>Pseudomonadati</taxon>
        <taxon>Pseudomonadota</taxon>
        <taxon>Betaproteobacteria</taxon>
        <taxon>Burkholderiales</taxon>
        <taxon>Sphaerotilaceae</taxon>
        <taxon>Methylibium</taxon>
    </lineage>
</organism>
<dbReference type="EMBL" id="CP000556">
    <property type="protein sequence ID" value="ABM96908.1"/>
    <property type="molecule type" value="Genomic_DNA"/>
</dbReference>
<accession>A2SMW9</accession>
<dbReference type="Gene3D" id="3.30.420.10">
    <property type="entry name" value="Ribonuclease H-like superfamily/Ribonuclease H"/>
    <property type="match status" value="1"/>
</dbReference>
<evidence type="ECO:0000313" key="2">
    <source>
        <dbReference type="Proteomes" id="UP000000366"/>
    </source>
</evidence>
<reference evidence="1 2" key="1">
    <citation type="journal article" date="2007" name="J. Bacteriol.">
        <title>Whole-genome analysis of the methyl tert-butyl ether-degrading beta-proteobacterium Methylibium petroleiphilum PM1.</title>
        <authorList>
            <person name="Kane S.R."/>
            <person name="Chakicherla A.Y."/>
            <person name="Chain P.S.G."/>
            <person name="Schmidt R."/>
            <person name="Shin M.W."/>
            <person name="Legler T.C."/>
            <person name="Scow K.M."/>
            <person name="Larimer F.W."/>
            <person name="Lucas S.M."/>
            <person name="Richardson P.M."/>
            <person name="Hristova K.R."/>
        </authorList>
    </citation>
    <scope>NUCLEOTIDE SEQUENCE [LARGE SCALE GENOMIC DNA]</scope>
    <source>
        <strain evidence="2">ATCC BAA-1232 / LMG 22953 / PM1</strain>
        <plasmid evidence="1 2">RPME01</plasmid>
    </source>
</reference>
<keyword evidence="2" id="KW-1185">Reference proteome</keyword>
<geneLocation type="plasmid" evidence="1 2">
    <name>RPME01</name>
</geneLocation>
<dbReference type="InterPro" id="IPR036397">
    <property type="entry name" value="RNaseH_sf"/>
</dbReference>
<name>A2SMW9_METPP</name>
<dbReference type="GO" id="GO:0003676">
    <property type="term" value="F:nucleic acid binding"/>
    <property type="evidence" value="ECO:0007669"/>
    <property type="project" value="InterPro"/>
</dbReference>
<dbReference type="KEGG" id="mpt:Mpe_B0129"/>
<dbReference type="Proteomes" id="UP000000366">
    <property type="component" value="Plasmid RPME01"/>
</dbReference>
<sequence>MLNTITRQHAFLFLDTEFTNFKDRKPLSVGLVDHNGREFYAELADTPTEEASLFVRERVLPLLGAEGTLIAPRAAVAAQLREWMRAYTGQAVVLVHDFFADREIAFDLLSGLPGAGAQVVRSQRERDHFRGLANELGLAELVPMDVGNQFNEAGFDSWFDSRPEALRSHALHDARALAHSFKRPVLAAAA</sequence>
<gene>
    <name evidence="1" type="ordered locus">Mpe_B0129</name>
</gene>
<keyword evidence="1" id="KW-0614">Plasmid</keyword>